<name>R4GC13_ANOCA</name>
<dbReference type="GeneTree" id="ENSGT01030000234669"/>
<dbReference type="PRINTS" id="PR01407">
    <property type="entry name" value="BUTYPHLNCDUF"/>
</dbReference>
<dbReference type="CDD" id="cd16594">
    <property type="entry name" value="RING-HC_TRIM7-like_C-IV"/>
    <property type="match status" value="1"/>
</dbReference>
<evidence type="ECO:0000256" key="5">
    <source>
        <dbReference type="ARBA" id="ARBA00022833"/>
    </source>
</evidence>
<reference evidence="12" key="3">
    <citation type="submission" date="2025-09" db="UniProtKB">
        <authorList>
            <consortium name="Ensembl"/>
        </authorList>
    </citation>
    <scope>IDENTIFICATION</scope>
</reference>
<protein>
    <recommendedName>
        <fullName evidence="14">Zinc finger protein RFP-like</fullName>
    </recommendedName>
</protein>
<dbReference type="CDD" id="cd19762">
    <property type="entry name" value="Bbox2_TRIM7-like"/>
    <property type="match status" value="1"/>
</dbReference>
<dbReference type="InterPro" id="IPR006574">
    <property type="entry name" value="PRY"/>
</dbReference>
<dbReference type="PROSITE" id="PS50089">
    <property type="entry name" value="ZF_RING_2"/>
    <property type="match status" value="1"/>
</dbReference>
<dbReference type="InParanoid" id="R4GC13"/>
<dbReference type="SMART" id="SM00184">
    <property type="entry name" value="RING"/>
    <property type="match status" value="1"/>
</dbReference>
<dbReference type="GO" id="GO:0008270">
    <property type="term" value="F:zinc ion binding"/>
    <property type="evidence" value="ECO:0007669"/>
    <property type="project" value="UniProtKB-KW"/>
</dbReference>
<dbReference type="PROSITE" id="PS50119">
    <property type="entry name" value="ZF_BBOX"/>
    <property type="match status" value="1"/>
</dbReference>
<feature type="domain" description="B30.2/SPRY" evidence="11">
    <location>
        <begin position="330"/>
        <end position="504"/>
    </location>
</feature>
<evidence type="ECO:0000256" key="4">
    <source>
        <dbReference type="ARBA" id="ARBA00022771"/>
    </source>
</evidence>
<evidence type="ECO:0000256" key="2">
    <source>
        <dbReference type="ARBA" id="ARBA00022699"/>
    </source>
</evidence>
<dbReference type="InterPro" id="IPR013083">
    <property type="entry name" value="Znf_RING/FYVE/PHD"/>
</dbReference>
<reference evidence="12" key="2">
    <citation type="submission" date="2025-08" db="UniProtKB">
        <authorList>
            <consortium name="Ensembl"/>
        </authorList>
    </citation>
    <scope>IDENTIFICATION</scope>
</reference>
<dbReference type="PROSITE" id="PS00518">
    <property type="entry name" value="ZF_RING_1"/>
    <property type="match status" value="1"/>
</dbReference>
<organism evidence="12 13">
    <name type="scientific">Anolis carolinensis</name>
    <name type="common">Green anole</name>
    <name type="synonym">American chameleon</name>
    <dbReference type="NCBI Taxonomy" id="28377"/>
    <lineage>
        <taxon>Eukaryota</taxon>
        <taxon>Metazoa</taxon>
        <taxon>Chordata</taxon>
        <taxon>Craniata</taxon>
        <taxon>Vertebrata</taxon>
        <taxon>Euteleostomi</taxon>
        <taxon>Lepidosauria</taxon>
        <taxon>Squamata</taxon>
        <taxon>Bifurcata</taxon>
        <taxon>Unidentata</taxon>
        <taxon>Episquamata</taxon>
        <taxon>Toxicofera</taxon>
        <taxon>Iguania</taxon>
        <taxon>Dactyloidae</taxon>
        <taxon>Anolis</taxon>
    </lineage>
</organism>
<gene>
    <name evidence="12" type="primary">LOC100558328</name>
</gene>
<accession>R4GC13</accession>
<dbReference type="Gene3D" id="3.30.160.60">
    <property type="entry name" value="Classic Zinc Finger"/>
    <property type="match status" value="1"/>
</dbReference>
<dbReference type="PROSITE" id="PS50188">
    <property type="entry name" value="B302_SPRY"/>
    <property type="match status" value="1"/>
</dbReference>
<dbReference type="SUPFAM" id="SSF49899">
    <property type="entry name" value="Concanavalin A-like lectins/glucanases"/>
    <property type="match status" value="1"/>
</dbReference>
<evidence type="ECO:0000313" key="13">
    <source>
        <dbReference type="Proteomes" id="UP000001646"/>
    </source>
</evidence>
<evidence type="ECO:0008006" key="14">
    <source>
        <dbReference type="Google" id="ProtNLM"/>
    </source>
</evidence>
<keyword evidence="4 7" id="KW-0863">Zinc-finger</keyword>
<dbReference type="eggNOG" id="KOG2177">
    <property type="taxonomic scope" value="Eukaryota"/>
</dbReference>
<dbReference type="Proteomes" id="UP000001646">
    <property type="component" value="Chromosome 2"/>
</dbReference>
<dbReference type="SUPFAM" id="SSF57845">
    <property type="entry name" value="B-box zinc-binding domain"/>
    <property type="match status" value="1"/>
</dbReference>
<dbReference type="Pfam" id="PF13765">
    <property type="entry name" value="PRY"/>
    <property type="match status" value="1"/>
</dbReference>
<feature type="domain" description="B box-type" evidence="10">
    <location>
        <begin position="98"/>
        <end position="135"/>
    </location>
</feature>
<dbReference type="Bgee" id="ENSACAG00000028629">
    <property type="expression patterns" value="Expressed in lung and 7 other cell types or tissues"/>
</dbReference>
<dbReference type="InterPro" id="IPR003879">
    <property type="entry name" value="Butyrophylin_SPRY"/>
</dbReference>
<dbReference type="SMART" id="SM00336">
    <property type="entry name" value="BBOX"/>
    <property type="match status" value="1"/>
</dbReference>
<dbReference type="GO" id="GO:0045087">
    <property type="term" value="P:innate immune response"/>
    <property type="evidence" value="ECO:0000318"/>
    <property type="project" value="GO_Central"/>
</dbReference>
<keyword evidence="5" id="KW-0862">Zinc</keyword>
<evidence type="ECO:0000256" key="1">
    <source>
        <dbReference type="ARBA" id="ARBA00009651"/>
    </source>
</evidence>
<keyword evidence="8" id="KW-0175">Coiled coil</keyword>
<keyword evidence="13" id="KW-1185">Reference proteome</keyword>
<evidence type="ECO:0000256" key="3">
    <source>
        <dbReference type="ARBA" id="ARBA00022723"/>
    </source>
</evidence>
<comment type="similarity">
    <text evidence="1">Belongs to the ohanin/vespryn family.</text>
</comment>
<evidence type="ECO:0000259" key="9">
    <source>
        <dbReference type="PROSITE" id="PS50089"/>
    </source>
</evidence>
<dbReference type="InterPro" id="IPR000315">
    <property type="entry name" value="Znf_B-box"/>
</dbReference>
<keyword evidence="2" id="KW-0528">Neurotoxin</keyword>
<dbReference type="GO" id="GO:0061630">
    <property type="term" value="F:ubiquitin protein ligase activity"/>
    <property type="evidence" value="ECO:0000318"/>
    <property type="project" value="GO_Central"/>
</dbReference>
<keyword evidence="2" id="KW-0800">Toxin</keyword>
<dbReference type="Pfam" id="PF15227">
    <property type="entry name" value="zf-C3HC4_4"/>
    <property type="match status" value="1"/>
</dbReference>
<dbReference type="InterPro" id="IPR001870">
    <property type="entry name" value="B30.2/SPRY"/>
</dbReference>
<dbReference type="GO" id="GO:0005737">
    <property type="term" value="C:cytoplasm"/>
    <property type="evidence" value="ECO:0000318"/>
    <property type="project" value="GO_Central"/>
</dbReference>
<dbReference type="SMART" id="SM00589">
    <property type="entry name" value="PRY"/>
    <property type="match status" value="1"/>
</dbReference>
<dbReference type="Ensembl" id="ENSACAT00000030287.2">
    <property type="protein sequence ID" value="ENSACAP00000022869.2"/>
    <property type="gene ID" value="ENSACAG00000028629.2"/>
</dbReference>
<feature type="coiled-coil region" evidence="8">
    <location>
        <begin position="150"/>
        <end position="242"/>
    </location>
</feature>
<dbReference type="PANTHER" id="PTHR24103">
    <property type="entry name" value="E3 UBIQUITIN-PROTEIN LIGASE TRIM"/>
    <property type="match status" value="1"/>
</dbReference>
<dbReference type="SUPFAM" id="SSF57850">
    <property type="entry name" value="RING/U-box"/>
    <property type="match status" value="1"/>
</dbReference>
<dbReference type="InterPro" id="IPR001841">
    <property type="entry name" value="Znf_RING"/>
</dbReference>
<reference evidence="12 13" key="1">
    <citation type="submission" date="2009-12" db="EMBL/GenBank/DDBJ databases">
        <title>The Genome Sequence of Anolis carolinensis (Green Anole Lizard).</title>
        <authorList>
            <consortium name="The Genome Sequencing Platform"/>
            <person name="Di Palma F."/>
            <person name="Alfoldi J."/>
            <person name="Heiman D."/>
            <person name="Young S."/>
            <person name="Grabherr M."/>
            <person name="Johnson J."/>
            <person name="Lander E.S."/>
            <person name="Lindblad-Toh K."/>
        </authorList>
    </citation>
    <scope>NUCLEOTIDE SEQUENCE [LARGE SCALE GENOMIC DNA]</scope>
    <source>
        <strain evidence="12 13">JBL SC #1</strain>
    </source>
</reference>
<dbReference type="InterPro" id="IPR017907">
    <property type="entry name" value="Znf_RING_CS"/>
</dbReference>
<evidence type="ECO:0000259" key="10">
    <source>
        <dbReference type="PROSITE" id="PS50119"/>
    </source>
</evidence>
<evidence type="ECO:0000313" key="12">
    <source>
        <dbReference type="Ensembl" id="ENSACAP00000022869.2"/>
    </source>
</evidence>
<dbReference type="HOGENOM" id="CLU_013137_0_3_1"/>
<evidence type="ECO:0000256" key="8">
    <source>
        <dbReference type="SAM" id="Coils"/>
    </source>
</evidence>
<sequence length="504" mass="57552">MAGVSGGSVQDLCEEATCSVCLDYFRDPVTLAECGHNFCRACLGRWWGDSEKEAFCPQCRLTLQSRDVIPNRPLANFVEITKKLSLQGPRGAGAMGGVCGEHQEPFKFFCKEHQRPICVVCDRAKEHREHTVIPLQEAAQEYQDQICNCLKNLKEDKEKFLASKAAIEKESQDLLNETEVEREKVMSAFRELHHFLEDQEKRLLVQMEEIEKEIIRKRKEHLARFSREISFLGSLIQEMEEKLHQEASESLQDIGRILKKTEKRGTFCSVVFIPSAMKLKISNMRNMNPFLEGALKKFEDLFLERKKMEEVAGNMAEFRSESTGIRAQPQFPRRWEDVLLSGPPPKKVNVTLDRDTAFPRLVLSEDLKCVRWDQKYQNLPENPGRFNLSSFVLGREEFSAGRYFWDVSVGSEERWAVGVARKSVRRKGPVLISPGSGICAVEKSEGAWDGFTHMTGSRSRVDCISILIKARLEKKRKGCGILPPWKETVFQIRDPGLGNREECG</sequence>
<dbReference type="InterPro" id="IPR043136">
    <property type="entry name" value="B30.2/SPRY_sf"/>
</dbReference>
<dbReference type="AlphaFoldDB" id="R4GC13"/>
<evidence type="ECO:0000256" key="7">
    <source>
        <dbReference type="PROSITE-ProRule" id="PRU00024"/>
    </source>
</evidence>
<feature type="domain" description="RING-type" evidence="9">
    <location>
        <begin position="18"/>
        <end position="60"/>
    </location>
</feature>
<dbReference type="Gene3D" id="2.60.120.920">
    <property type="match status" value="1"/>
</dbReference>
<comment type="function">
    <text evidence="6">Neurotoxin that produces dose-dependent hypolocomotion and hyperalgesia in mice. May directly act on the central nervous system, as it is 6500-fold more potent when administered intracerebroventricularly than intraperitoneal.</text>
</comment>
<proteinExistence type="inferred from homology"/>
<dbReference type="Pfam" id="PF00643">
    <property type="entry name" value="zf-B_box"/>
    <property type="match status" value="1"/>
</dbReference>
<evidence type="ECO:0000256" key="6">
    <source>
        <dbReference type="ARBA" id="ARBA00034460"/>
    </source>
</evidence>
<dbReference type="InterPro" id="IPR013320">
    <property type="entry name" value="ConA-like_dom_sf"/>
</dbReference>
<dbReference type="InterPro" id="IPR050143">
    <property type="entry name" value="TRIM/RBCC"/>
</dbReference>
<dbReference type="Gene3D" id="3.30.40.10">
    <property type="entry name" value="Zinc/RING finger domain, C3HC4 (zinc finger)"/>
    <property type="match status" value="1"/>
</dbReference>
<keyword evidence="3" id="KW-0479">Metal-binding</keyword>
<evidence type="ECO:0000259" key="11">
    <source>
        <dbReference type="PROSITE" id="PS50188"/>
    </source>
</evidence>